<reference evidence="2 3" key="1">
    <citation type="submission" date="2020-10" db="EMBL/GenBank/DDBJ databases">
        <title>The Coptis chinensis genome and diversification of protoberbering-type alkaloids.</title>
        <authorList>
            <person name="Wang B."/>
            <person name="Shu S."/>
            <person name="Song C."/>
            <person name="Liu Y."/>
        </authorList>
    </citation>
    <scope>NUCLEOTIDE SEQUENCE [LARGE SCALE GENOMIC DNA]</scope>
    <source>
        <strain evidence="2">HL-2020</strain>
        <tissue evidence="2">Leaf</tissue>
    </source>
</reference>
<dbReference type="PANTHER" id="PTHR35288:SF1">
    <property type="entry name" value="TAIL FIBER"/>
    <property type="match status" value="1"/>
</dbReference>
<dbReference type="Pfam" id="PF12783">
    <property type="entry name" value="Sec7-like_HUS"/>
    <property type="match status" value="1"/>
</dbReference>
<accession>A0A835HTH8</accession>
<dbReference type="EMBL" id="JADFTS010000006">
    <property type="protein sequence ID" value="KAF9602938.1"/>
    <property type="molecule type" value="Genomic_DNA"/>
</dbReference>
<sequence length="146" mass="15902">MGMKEENDEVTTKTRLLSLELLQSLLEGVSHSFTKNFHFIDSVKAYLSYALLRSSVSQSSVMFQYATGIFTVFSFRFREILKVTALSKIAQGTFNANPHSATASQTVSIKGSSLQVLAGSYFSVVGALVGLLKPSTMSMFGTLLVI</sequence>
<dbReference type="PANTHER" id="PTHR35288">
    <property type="entry name" value="TAIL FIBER"/>
    <property type="match status" value="1"/>
</dbReference>
<protein>
    <recommendedName>
        <fullName evidence="1">Mon2/Sec7/BIG1-like HUS domain-containing protein</fullName>
    </recommendedName>
</protein>
<evidence type="ECO:0000259" key="1">
    <source>
        <dbReference type="Pfam" id="PF12783"/>
    </source>
</evidence>
<evidence type="ECO:0000313" key="2">
    <source>
        <dbReference type="EMBL" id="KAF9602938.1"/>
    </source>
</evidence>
<comment type="caution">
    <text evidence="2">The sequence shown here is derived from an EMBL/GenBank/DDBJ whole genome shotgun (WGS) entry which is preliminary data.</text>
</comment>
<dbReference type="InterPro" id="IPR032691">
    <property type="entry name" value="Mon2/Sec7/BIG1-like_HUS"/>
</dbReference>
<dbReference type="AlphaFoldDB" id="A0A835HTH8"/>
<dbReference type="OrthoDB" id="430364at2759"/>
<organism evidence="2 3">
    <name type="scientific">Coptis chinensis</name>
    <dbReference type="NCBI Taxonomy" id="261450"/>
    <lineage>
        <taxon>Eukaryota</taxon>
        <taxon>Viridiplantae</taxon>
        <taxon>Streptophyta</taxon>
        <taxon>Embryophyta</taxon>
        <taxon>Tracheophyta</taxon>
        <taxon>Spermatophyta</taxon>
        <taxon>Magnoliopsida</taxon>
        <taxon>Ranunculales</taxon>
        <taxon>Ranunculaceae</taxon>
        <taxon>Coptidoideae</taxon>
        <taxon>Coptis</taxon>
    </lineage>
</organism>
<gene>
    <name evidence="2" type="ORF">IFM89_032820</name>
</gene>
<evidence type="ECO:0000313" key="3">
    <source>
        <dbReference type="Proteomes" id="UP000631114"/>
    </source>
</evidence>
<dbReference type="Proteomes" id="UP000631114">
    <property type="component" value="Unassembled WGS sequence"/>
</dbReference>
<name>A0A835HTH8_9MAGN</name>
<feature type="domain" description="Mon2/Sec7/BIG1-like HUS" evidence="1">
    <location>
        <begin position="7"/>
        <end position="83"/>
    </location>
</feature>
<proteinExistence type="predicted"/>
<keyword evidence="3" id="KW-1185">Reference proteome</keyword>